<feature type="transmembrane region" description="Helical" evidence="2">
    <location>
        <begin position="103"/>
        <end position="120"/>
    </location>
</feature>
<organism evidence="3 4">
    <name type="scientific">Romanomermis culicivorax</name>
    <name type="common">Nematode worm</name>
    <dbReference type="NCBI Taxonomy" id="13658"/>
    <lineage>
        <taxon>Eukaryota</taxon>
        <taxon>Metazoa</taxon>
        <taxon>Ecdysozoa</taxon>
        <taxon>Nematoda</taxon>
        <taxon>Enoplea</taxon>
        <taxon>Dorylaimia</taxon>
        <taxon>Mermithida</taxon>
        <taxon>Mermithoidea</taxon>
        <taxon>Mermithidae</taxon>
        <taxon>Romanomermis</taxon>
    </lineage>
</organism>
<name>A0A915HJ77_ROMCU</name>
<dbReference type="Proteomes" id="UP000887565">
    <property type="component" value="Unplaced"/>
</dbReference>
<feature type="transmembrane region" description="Helical" evidence="2">
    <location>
        <begin position="15"/>
        <end position="36"/>
    </location>
</feature>
<evidence type="ECO:0000256" key="1">
    <source>
        <dbReference type="SAM" id="MobiDB-lite"/>
    </source>
</evidence>
<dbReference type="PANTHER" id="PTHR10202">
    <property type="entry name" value="PRESENILIN"/>
    <property type="match status" value="1"/>
</dbReference>
<dbReference type="InterPro" id="IPR001108">
    <property type="entry name" value="Peptidase_A22A"/>
</dbReference>
<dbReference type="GO" id="GO:0006509">
    <property type="term" value="P:membrane protein ectodomain proteolysis"/>
    <property type="evidence" value="ECO:0007669"/>
    <property type="project" value="TreeGrafter"/>
</dbReference>
<protein>
    <submittedName>
        <fullName evidence="4">Presenilin</fullName>
    </submittedName>
</protein>
<reference evidence="4" key="1">
    <citation type="submission" date="2022-11" db="UniProtKB">
        <authorList>
            <consortium name="WormBaseParasite"/>
        </authorList>
    </citation>
    <scope>IDENTIFICATION</scope>
</reference>
<evidence type="ECO:0000256" key="2">
    <source>
        <dbReference type="SAM" id="Phobius"/>
    </source>
</evidence>
<dbReference type="PANTHER" id="PTHR10202:SF13">
    <property type="entry name" value="PRESENILIN HOMOLOG"/>
    <property type="match status" value="1"/>
</dbReference>
<accession>A0A915HJ77</accession>
<feature type="transmembrane region" description="Helical" evidence="2">
    <location>
        <begin position="126"/>
        <end position="144"/>
    </location>
</feature>
<dbReference type="GO" id="GO:0070765">
    <property type="term" value="C:gamma-secretase complex"/>
    <property type="evidence" value="ECO:0007669"/>
    <property type="project" value="TreeGrafter"/>
</dbReference>
<dbReference type="AlphaFoldDB" id="A0A915HJ77"/>
<feature type="transmembrane region" description="Helical" evidence="2">
    <location>
        <begin position="76"/>
        <end position="96"/>
    </location>
</feature>
<sequence length="237" mass="26349">MLPYPVPETVFEGTISILVFVFIICISTFLIVICVYYDLLKIVGCFVVLSVIVALTMVTNLNFHNVLFTLGVPFDWISAVFIIYNYAAVGIIALFWKCPTILVQGYTVVNCSLIALTYIYTFQNQFFVWGLLMALVFWDLFAVLTPCGPLNMLGTIIHEREYNINVPAMIYKSGQVIFMVHESKNSSDTKSPPPATKDSSAASGSKKSAEGGPNWLGKKADVETVRVIEGKTEEEED</sequence>
<evidence type="ECO:0000313" key="4">
    <source>
        <dbReference type="WBParaSite" id="nRc.2.0.1.t02043-RA"/>
    </source>
</evidence>
<keyword evidence="3" id="KW-1185">Reference proteome</keyword>
<dbReference type="WBParaSite" id="nRc.2.0.1.t02043-RA">
    <property type="protein sequence ID" value="nRc.2.0.1.t02043-RA"/>
    <property type="gene ID" value="nRc.2.0.1.g02043"/>
</dbReference>
<dbReference type="GO" id="GO:0016485">
    <property type="term" value="P:protein processing"/>
    <property type="evidence" value="ECO:0007669"/>
    <property type="project" value="InterPro"/>
</dbReference>
<feature type="transmembrane region" description="Helical" evidence="2">
    <location>
        <begin position="43"/>
        <end position="64"/>
    </location>
</feature>
<dbReference type="Pfam" id="PF01080">
    <property type="entry name" value="Presenilin"/>
    <property type="match status" value="1"/>
</dbReference>
<feature type="region of interest" description="Disordered" evidence="1">
    <location>
        <begin position="183"/>
        <end position="237"/>
    </location>
</feature>
<proteinExistence type="predicted"/>
<feature type="compositionally biased region" description="Low complexity" evidence="1">
    <location>
        <begin position="197"/>
        <end position="212"/>
    </location>
</feature>
<keyword evidence="2" id="KW-0812">Transmembrane</keyword>
<keyword evidence="2" id="KW-1133">Transmembrane helix</keyword>
<keyword evidence="2" id="KW-0472">Membrane</keyword>
<dbReference type="GO" id="GO:0042500">
    <property type="term" value="F:aspartic endopeptidase activity, intramembrane cleaving"/>
    <property type="evidence" value="ECO:0007669"/>
    <property type="project" value="InterPro"/>
</dbReference>
<evidence type="ECO:0000313" key="3">
    <source>
        <dbReference type="Proteomes" id="UP000887565"/>
    </source>
</evidence>
<feature type="compositionally biased region" description="Basic and acidic residues" evidence="1">
    <location>
        <begin position="218"/>
        <end position="231"/>
    </location>
</feature>